<dbReference type="RefSeq" id="WP_264843749.1">
    <property type="nucleotide sequence ID" value="NZ_AP025628.1"/>
</dbReference>
<keyword evidence="4" id="KW-1185">Reference proteome</keyword>
<dbReference type="InterPro" id="IPR024455">
    <property type="entry name" value="Phage_capsid"/>
</dbReference>
<organism evidence="3 4">
    <name type="scientific">Caldinitratiruptor microaerophilus</name>
    <dbReference type="NCBI Taxonomy" id="671077"/>
    <lineage>
        <taxon>Bacteria</taxon>
        <taxon>Bacillati</taxon>
        <taxon>Bacillota</taxon>
        <taxon>Clostridia</taxon>
        <taxon>Eubacteriales</taxon>
        <taxon>Symbiobacteriaceae</taxon>
        <taxon>Caldinitratiruptor</taxon>
    </lineage>
</organism>
<accession>A0AA35CLD2</accession>
<dbReference type="KEGG" id="cmic:caldi_07270"/>
<dbReference type="AlphaFoldDB" id="A0AA35CLD2"/>
<name>A0AA35CLD2_9FIRM</name>
<comment type="subcellular location">
    <subcellularLocation>
        <location evidence="1">Virion</location>
    </subcellularLocation>
</comment>
<proteinExistence type="predicted"/>
<evidence type="ECO:0000313" key="3">
    <source>
        <dbReference type="EMBL" id="BDG59637.1"/>
    </source>
</evidence>
<evidence type="ECO:0000259" key="2">
    <source>
        <dbReference type="Pfam" id="PF05065"/>
    </source>
</evidence>
<dbReference type="Proteomes" id="UP001163687">
    <property type="component" value="Chromosome"/>
</dbReference>
<dbReference type="Pfam" id="PF05065">
    <property type="entry name" value="Phage_capsid"/>
    <property type="match status" value="1"/>
</dbReference>
<gene>
    <name evidence="3" type="ORF">caldi_07270</name>
</gene>
<dbReference type="EMBL" id="AP025628">
    <property type="protein sequence ID" value="BDG59637.1"/>
    <property type="molecule type" value="Genomic_DNA"/>
</dbReference>
<dbReference type="Gene3D" id="3.30.2400.10">
    <property type="entry name" value="Major capsid protein gp5"/>
    <property type="match status" value="1"/>
</dbReference>
<dbReference type="SUPFAM" id="SSF56563">
    <property type="entry name" value="Major capsid protein gp5"/>
    <property type="match status" value="1"/>
</dbReference>
<evidence type="ECO:0000313" key="4">
    <source>
        <dbReference type="Proteomes" id="UP001163687"/>
    </source>
</evidence>
<sequence length="384" mass="42245">MLSAVEQRAQVLAQARAIIETAEREGRGLTESEQRRWDGLMAEAERLRAVARGDDAPRPRVQFREKRLLNLGPEYRAAFARYLVQGNELLGQSDQRALAAGEFPRGGYLIPPTMLAEAQVIMAGVSPLRNLVRTWPLEHEYSLGVPTVDVGDDAVWSPETSIGAEDTSVMFGKRELRPHDLTAFFKVSNKLLQTSLAAEDVVLAVLAEKLAMALERAYLTGDGVQKPLGVFVASSQGISTARDVSVGAGAITYDGLVAMKYALKATYWPRARWVMHRDVAKAIAQIKDTAGQPIWKESTRAGEPDRLLGLPVILSEYAPNTIATGNYVVVLGDWYWYWTAERPTVSVQVLSQLWADQNLTGYLTRGEFDGGPALEEAFVRGKVS</sequence>
<reference evidence="3" key="1">
    <citation type="submission" date="2022-03" db="EMBL/GenBank/DDBJ databases">
        <title>Complete genome sequence of Caldinitratiruptor microaerophilus.</title>
        <authorList>
            <person name="Mukaiyama R."/>
            <person name="Nishiyama T."/>
            <person name="Ueda K."/>
        </authorList>
    </citation>
    <scope>NUCLEOTIDE SEQUENCE</scope>
    <source>
        <strain evidence="3">JCM 16183</strain>
    </source>
</reference>
<protein>
    <recommendedName>
        <fullName evidence="2">Phage capsid-like C-terminal domain-containing protein</fullName>
    </recommendedName>
</protein>
<feature type="domain" description="Phage capsid-like C-terminal" evidence="2">
    <location>
        <begin position="106"/>
        <end position="382"/>
    </location>
</feature>
<dbReference type="NCBIfam" id="TIGR01554">
    <property type="entry name" value="major_cap_HK97"/>
    <property type="match status" value="1"/>
</dbReference>
<dbReference type="InterPro" id="IPR054612">
    <property type="entry name" value="Phage_capsid-like_C"/>
</dbReference>
<evidence type="ECO:0000256" key="1">
    <source>
        <dbReference type="ARBA" id="ARBA00004328"/>
    </source>
</evidence>
<dbReference type="Gene3D" id="3.30.2320.10">
    <property type="entry name" value="hypothetical protein PF0899 domain"/>
    <property type="match status" value="1"/>
</dbReference>